<evidence type="ECO:0000259" key="9">
    <source>
        <dbReference type="Pfam" id="PF01259"/>
    </source>
</evidence>
<dbReference type="EMBL" id="MFAV01000012">
    <property type="protein sequence ID" value="OGD86663.1"/>
    <property type="molecule type" value="Genomic_DNA"/>
</dbReference>
<evidence type="ECO:0000256" key="4">
    <source>
        <dbReference type="ARBA" id="ARBA00022598"/>
    </source>
</evidence>
<keyword evidence="4" id="KW-0436">Ligase</keyword>
<accession>A0A1F5G454</accession>
<evidence type="ECO:0000256" key="2">
    <source>
        <dbReference type="ARBA" id="ARBA00010190"/>
    </source>
</evidence>
<dbReference type="AlphaFoldDB" id="A0A1F5G454"/>
<evidence type="ECO:0000256" key="1">
    <source>
        <dbReference type="ARBA" id="ARBA00004672"/>
    </source>
</evidence>
<evidence type="ECO:0000256" key="8">
    <source>
        <dbReference type="ARBA" id="ARBA00048475"/>
    </source>
</evidence>
<dbReference type="Pfam" id="PF01259">
    <property type="entry name" value="SAICAR_synt"/>
    <property type="match status" value="1"/>
</dbReference>
<comment type="catalytic activity">
    <reaction evidence="8">
        <text>5-amino-1-(5-phospho-D-ribosyl)imidazole-4-carboxylate + L-aspartate + ATP = (2S)-2-[5-amino-1-(5-phospho-beta-D-ribosyl)imidazole-4-carboxamido]succinate + ADP + phosphate + 2 H(+)</text>
        <dbReference type="Rhea" id="RHEA:22628"/>
        <dbReference type="ChEBI" id="CHEBI:15378"/>
        <dbReference type="ChEBI" id="CHEBI:29991"/>
        <dbReference type="ChEBI" id="CHEBI:30616"/>
        <dbReference type="ChEBI" id="CHEBI:43474"/>
        <dbReference type="ChEBI" id="CHEBI:58443"/>
        <dbReference type="ChEBI" id="CHEBI:77657"/>
        <dbReference type="ChEBI" id="CHEBI:456216"/>
        <dbReference type="EC" id="6.3.2.6"/>
    </reaction>
</comment>
<gene>
    <name evidence="10" type="ORF">A2Z23_01915</name>
</gene>
<protein>
    <recommendedName>
        <fullName evidence="3">phosphoribosylaminoimidazolesuccinocarboxamide synthase</fullName>
        <ecNumber evidence="3">6.3.2.6</ecNumber>
    </recommendedName>
</protein>
<dbReference type="UniPathway" id="UPA00074">
    <property type="reaction ID" value="UER00131"/>
</dbReference>
<evidence type="ECO:0000256" key="6">
    <source>
        <dbReference type="ARBA" id="ARBA00022755"/>
    </source>
</evidence>
<comment type="similarity">
    <text evidence="2">Belongs to the SAICAR synthetase family.</text>
</comment>
<dbReference type="CDD" id="cd01414">
    <property type="entry name" value="SAICAR_synt_Sc"/>
    <property type="match status" value="1"/>
</dbReference>
<keyword evidence="6" id="KW-0658">Purine biosynthesis</keyword>
<organism evidence="10 11">
    <name type="scientific">Candidatus Curtissbacteria bacterium RBG_16_39_7</name>
    <dbReference type="NCBI Taxonomy" id="1797707"/>
    <lineage>
        <taxon>Bacteria</taxon>
        <taxon>Candidatus Curtissiibacteriota</taxon>
    </lineage>
</organism>
<dbReference type="PANTHER" id="PTHR43700:SF1">
    <property type="entry name" value="PHOSPHORIBOSYLAMINOIMIDAZOLE-SUCCINOCARBOXAMIDE SYNTHASE"/>
    <property type="match status" value="1"/>
</dbReference>
<dbReference type="PANTHER" id="PTHR43700">
    <property type="entry name" value="PHOSPHORIBOSYLAMINOIMIDAZOLE-SUCCINOCARBOXAMIDE SYNTHASE"/>
    <property type="match status" value="1"/>
</dbReference>
<evidence type="ECO:0000313" key="11">
    <source>
        <dbReference type="Proteomes" id="UP000176628"/>
    </source>
</evidence>
<dbReference type="Proteomes" id="UP000176628">
    <property type="component" value="Unassembled WGS sequence"/>
</dbReference>
<dbReference type="GO" id="GO:0006189">
    <property type="term" value="P:'de novo' IMP biosynthetic process"/>
    <property type="evidence" value="ECO:0007669"/>
    <property type="project" value="UniProtKB-UniPathway"/>
</dbReference>
<feature type="domain" description="SAICAR synthetase/ADE2 N-terminal" evidence="9">
    <location>
        <begin position="13"/>
        <end position="253"/>
    </location>
</feature>
<dbReference type="GO" id="GO:0005524">
    <property type="term" value="F:ATP binding"/>
    <property type="evidence" value="ECO:0007669"/>
    <property type="project" value="UniProtKB-KW"/>
</dbReference>
<comment type="caution">
    <text evidence="10">The sequence shown here is derived from an EMBL/GenBank/DDBJ whole genome shotgun (WGS) entry which is preliminary data.</text>
</comment>
<proteinExistence type="inferred from homology"/>
<name>A0A1F5G454_9BACT</name>
<evidence type="ECO:0000313" key="10">
    <source>
        <dbReference type="EMBL" id="OGD86663.1"/>
    </source>
</evidence>
<keyword evidence="5" id="KW-0547">Nucleotide-binding</keyword>
<dbReference type="InterPro" id="IPR028923">
    <property type="entry name" value="SAICAR_synt/ADE2_N"/>
</dbReference>
<dbReference type="GO" id="GO:0005737">
    <property type="term" value="C:cytoplasm"/>
    <property type="evidence" value="ECO:0007669"/>
    <property type="project" value="TreeGrafter"/>
</dbReference>
<sequence length="310" mass="35207">MTVDIPELGPKTQGKVRDIYKVDGRLIIITTDRQSAYDRMICTVPQKGMVLNLFSAFWFNRTRDIAPNHFIESPQPNVMITMECEPLEVEMVARRHITGTTTTSIGYQYFEQGKREIYGYKFPDGLRMNECLPDSMGLIITPTTKARAGSHDVPLTEKEAAEIVGKARYELMRIYTIGLFEFAEKVCLTSDLIIHDTKIEFGIDRNGFLRVIDELFTPDSSRFWGRAGYEERFQAGLQPVTFDKDILRRWLADQGFRGDGPVPTVDPEIILAMQQAYVAPYEMITGQKLPDSKLSDPSIIRQAVLANSGY</sequence>
<dbReference type="SUPFAM" id="SSF56104">
    <property type="entry name" value="SAICAR synthase-like"/>
    <property type="match status" value="1"/>
</dbReference>
<dbReference type="Gene3D" id="3.30.470.20">
    <property type="entry name" value="ATP-grasp fold, B domain"/>
    <property type="match status" value="1"/>
</dbReference>
<dbReference type="Gene3D" id="3.30.200.20">
    <property type="entry name" value="Phosphorylase Kinase, domain 1"/>
    <property type="match status" value="1"/>
</dbReference>
<evidence type="ECO:0000256" key="7">
    <source>
        <dbReference type="ARBA" id="ARBA00022840"/>
    </source>
</evidence>
<evidence type="ECO:0000256" key="5">
    <source>
        <dbReference type="ARBA" id="ARBA00022741"/>
    </source>
</evidence>
<reference evidence="10 11" key="1">
    <citation type="journal article" date="2016" name="Nat. Commun.">
        <title>Thousands of microbial genomes shed light on interconnected biogeochemical processes in an aquifer system.</title>
        <authorList>
            <person name="Anantharaman K."/>
            <person name="Brown C.T."/>
            <person name="Hug L.A."/>
            <person name="Sharon I."/>
            <person name="Castelle C.J."/>
            <person name="Probst A.J."/>
            <person name="Thomas B.C."/>
            <person name="Singh A."/>
            <person name="Wilkins M.J."/>
            <person name="Karaoz U."/>
            <person name="Brodie E.L."/>
            <person name="Williams K.H."/>
            <person name="Hubbard S.S."/>
            <person name="Banfield J.F."/>
        </authorList>
    </citation>
    <scope>NUCLEOTIDE SEQUENCE [LARGE SCALE GENOMIC DNA]</scope>
</reference>
<keyword evidence="7" id="KW-0067">ATP-binding</keyword>
<evidence type="ECO:0000256" key="3">
    <source>
        <dbReference type="ARBA" id="ARBA00012217"/>
    </source>
</evidence>
<dbReference type="EC" id="6.3.2.6" evidence="3"/>
<dbReference type="GO" id="GO:0004639">
    <property type="term" value="F:phosphoribosylaminoimidazolesuccinocarboxamide synthase activity"/>
    <property type="evidence" value="ECO:0007669"/>
    <property type="project" value="UniProtKB-EC"/>
</dbReference>
<comment type="pathway">
    <text evidence="1">Purine metabolism; IMP biosynthesis via de novo pathway; 5-amino-1-(5-phospho-D-ribosyl)imidazole-4-carboxamide from 5-amino-1-(5-phospho-D-ribosyl)imidazole-4-carboxylate: step 1/2.</text>
</comment>